<protein>
    <submittedName>
        <fullName evidence="1">Uncharacterized protein</fullName>
    </submittedName>
</protein>
<name>A0A8S5VGL6_9CAUD</name>
<organism evidence="1">
    <name type="scientific">Myoviridae sp. ctkfK18</name>
    <dbReference type="NCBI Taxonomy" id="2825165"/>
    <lineage>
        <taxon>Viruses</taxon>
        <taxon>Duplodnaviria</taxon>
        <taxon>Heunggongvirae</taxon>
        <taxon>Uroviricota</taxon>
        <taxon>Caudoviricetes</taxon>
    </lineage>
</organism>
<reference evidence="1" key="1">
    <citation type="journal article" date="2021" name="Proc. Natl. Acad. Sci. U.S.A.">
        <title>A Catalog of Tens of Thousands of Viruses from Human Metagenomes Reveals Hidden Associations with Chronic Diseases.</title>
        <authorList>
            <person name="Tisza M.J."/>
            <person name="Buck C.B."/>
        </authorList>
    </citation>
    <scope>NUCLEOTIDE SEQUENCE</scope>
    <source>
        <strain evidence="1">CtkfK18</strain>
    </source>
</reference>
<sequence length="178" mass="21557">MELQKYTGNNGVITKFTGMKLSRYDKFTNPYENMDLILRILNNYRFSRYFINEASPNVLIIFNDREYVCTIKEFVTNDERHKYSDRLYKNGFYKWIMKDSYTVGEIIRYRDIKDFIRNRITIDISQNFFDRLSDQYTYDITIGLLTHRIYSTPPEKVYDPYQDTIGDSLKRALRKLFD</sequence>
<dbReference type="EMBL" id="BK016265">
    <property type="protein sequence ID" value="DAG05914.1"/>
    <property type="molecule type" value="Genomic_DNA"/>
</dbReference>
<evidence type="ECO:0000313" key="1">
    <source>
        <dbReference type="EMBL" id="DAG05914.1"/>
    </source>
</evidence>
<accession>A0A8S5VGL6</accession>
<proteinExistence type="predicted"/>